<feature type="compositionally biased region" description="Basic and acidic residues" evidence="1">
    <location>
        <begin position="60"/>
        <end position="70"/>
    </location>
</feature>
<feature type="region of interest" description="Disordered" evidence="1">
    <location>
        <begin position="1"/>
        <end position="137"/>
    </location>
</feature>
<gene>
    <name evidence="2" type="ORF">L1049_015334</name>
</gene>
<dbReference type="EMBL" id="JBBPBK010000004">
    <property type="protein sequence ID" value="KAK9286926.1"/>
    <property type="molecule type" value="Genomic_DNA"/>
</dbReference>
<name>A0AAP0RXR2_LIQFO</name>
<protein>
    <submittedName>
        <fullName evidence="2">Uncharacterized protein</fullName>
    </submittedName>
</protein>
<evidence type="ECO:0000313" key="3">
    <source>
        <dbReference type="Proteomes" id="UP001415857"/>
    </source>
</evidence>
<dbReference type="Proteomes" id="UP001415857">
    <property type="component" value="Unassembled WGS sequence"/>
</dbReference>
<organism evidence="2 3">
    <name type="scientific">Liquidambar formosana</name>
    <name type="common">Formosan gum</name>
    <dbReference type="NCBI Taxonomy" id="63359"/>
    <lineage>
        <taxon>Eukaryota</taxon>
        <taxon>Viridiplantae</taxon>
        <taxon>Streptophyta</taxon>
        <taxon>Embryophyta</taxon>
        <taxon>Tracheophyta</taxon>
        <taxon>Spermatophyta</taxon>
        <taxon>Magnoliopsida</taxon>
        <taxon>eudicotyledons</taxon>
        <taxon>Gunneridae</taxon>
        <taxon>Pentapetalae</taxon>
        <taxon>Saxifragales</taxon>
        <taxon>Altingiaceae</taxon>
        <taxon>Liquidambar</taxon>
    </lineage>
</organism>
<feature type="compositionally biased region" description="Polar residues" evidence="1">
    <location>
        <begin position="29"/>
        <end position="48"/>
    </location>
</feature>
<reference evidence="2 3" key="1">
    <citation type="journal article" date="2024" name="Plant J.">
        <title>Genome sequences and population genomics reveal climatic adaptation and genomic divergence between two closely related sweetgum species.</title>
        <authorList>
            <person name="Xu W.Q."/>
            <person name="Ren C.Q."/>
            <person name="Zhang X.Y."/>
            <person name="Comes H.P."/>
            <person name="Liu X.H."/>
            <person name="Li Y.G."/>
            <person name="Kettle C.J."/>
            <person name="Jalonen R."/>
            <person name="Gaisberger H."/>
            <person name="Ma Y.Z."/>
            <person name="Qiu Y.X."/>
        </authorList>
    </citation>
    <scope>NUCLEOTIDE SEQUENCE [LARGE SCALE GENOMIC DNA]</scope>
    <source>
        <strain evidence="2">Hangzhou</strain>
    </source>
</reference>
<evidence type="ECO:0000256" key="1">
    <source>
        <dbReference type="SAM" id="MobiDB-lite"/>
    </source>
</evidence>
<sequence>MSSKENLALVSAESQSSKEESSPICGSETGFTSSKTHNGASSESSNGTIDDAFPDYGLRNVERSGDRISDRASASFKEQPCQESVSANSRGSLDAADKVDDSINNGLPSIGAEDIHSSSVPRRFGNLSSVAKNHKNQ</sequence>
<feature type="compositionally biased region" description="Polar residues" evidence="1">
    <location>
        <begin position="81"/>
        <end position="91"/>
    </location>
</feature>
<keyword evidence="3" id="KW-1185">Reference proteome</keyword>
<accession>A0AAP0RXR2</accession>
<evidence type="ECO:0000313" key="2">
    <source>
        <dbReference type="EMBL" id="KAK9286926.1"/>
    </source>
</evidence>
<dbReference type="AlphaFoldDB" id="A0AAP0RXR2"/>
<comment type="caution">
    <text evidence="2">The sequence shown here is derived from an EMBL/GenBank/DDBJ whole genome shotgun (WGS) entry which is preliminary data.</text>
</comment>
<proteinExistence type="predicted"/>